<protein>
    <recommendedName>
        <fullName evidence="5">HTH tetR-type domain-containing protein</fullName>
    </recommendedName>
</protein>
<dbReference type="PANTHER" id="PTHR47506">
    <property type="entry name" value="TRANSCRIPTIONAL REGULATORY PROTEIN"/>
    <property type="match status" value="1"/>
</dbReference>
<dbReference type="InterPro" id="IPR001647">
    <property type="entry name" value="HTH_TetR"/>
</dbReference>
<keyword evidence="1" id="KW-0805">Transcription regulation</keyword>
<dbReference type="Proteomes" id="UP000034491">
    <property type="component" value="Unassembled WGS sequence"/>
</dbReference>
<dbReference type="EMBL" id="LANI01000009">
    <property type="protein sequence ID" value="KKJ76896.1"/>
    <property type="molecule type" value="Genomic_DNA"/>
</dbReference>
<keyword evidence="2 4" id="KW-0238">DNA-binding</keyword>
<evidence type="ECO:0000313" key="7">
    <source>
        <dbReference type="Proteomes" id="UP000034491"/>
    </source>
</evidence>
<evidence type="ECO:0000259" key="5">
    <source>
        <dbReference type="PROSITE" id="PS50977"/>
    </source>
</evidence>
<comment type="caution">
    <text evidence="6">The sequence shown here is derived from an EMBL/GenBank/DDBJ whole genome shotgun (WGS) entry which is preliminary data.</text>
</comment>
<dbReference type="SUPFAM" id="SSF48498">
    <property type="entry name" value="Tetracyclin repressor-like, C-terminal domain"/>
    <property type="match status" value="1"/>
</dbReference>
<dbReference type="InterPro" id="IPR036271">
    <property type="entry name" value="Tet_transcr_reg_TetR-rel_C_sf"/>
</dbReference>
<dbReference type="SUPFAM" id="SSF46689">
    <property type="entry name" value="Homeodomain-like"/>
    <property type="match status" value="1"/>
</dbReference>
<dbReference type="STRING" id="1549748.WH95_10750"/>
<dbReference type="InterPro" id="IPR009057">
    <property type="entry name" value="Homeodomain-like_sf"/>
</dbReference>
<name>A0A0M2R5D8_9PROT</name>
<organism evidence="6 7">
    <name type="scientific">Kiloniella litopenaei</name>
    <dbReference type="NCBI Taxonomy" id="1549748"/>
    <lineage>
        <taxon>Bacteria</taxon>
        <taxon>Pseudomonadati</taxon>
        <taxon>Pseudomonadota</taxon>
        <taxon>Alphaproteobacteria</taxon>
        <taxon>Rhodospirillales</taxon>
        <taxon>Kiloniellaceae</taxon>
        <taxon>Kiloniella</taxon>
    </lineage>
</organism>
<keyword evidence="3" id="KW-0804">Transcription</keyword>
<accession>A0A0M2R5D8</accession>
<proteinExistence type="predicted"/>
<feature type="DNA-binding region" description="H-T-H motif" evidence="4">
    <location>
        <begin position="32"/>
        <end position="51"/>
    </location>
</feature>
<evidence type="ECO:0000256" key="1">
    <source>
        <dbReference type="ARBA" id="ARBA00023015"/>
    </source>
</evidence>
<sequence length="186" mass="20920">MPERSTERSKTATTIMDIAEDYIRTRGYNAFSFRDISAEIGIKTASIHYHFPSKADLGVAVTQRYTDRFIESLGEPDAYPVMEQVRRYKEAFRSSYAAGEQMCLCGMLGAEIASLPDNVMMKSKAFFDQNMSWLTRVFLSDKASAYSEESAQSEALKLLALLEGGLIVARTMDGLKTFDQIIDYNL</sequence>
<dbReference type="Pfam" id="PF00440">
    <property type="entry name" value="TetR_N"/>
    <property type="match status" value="1"/>
</dbReference>
<evidence type="ECO:0000256" key="2">
    <source>
        <dbReference type="ARBA" id="ARBA00023125"/>
    </source>
</evidence>
<evidence type="ECO:0000256" key="3">
    <source>
        <dbReference type="ARBA" id="ARBA00023163"/>
    </source>
</evidence>
<dbReference type="RefSeq" id="WP_046506778.1">
    <property type="nucleotide sequence ID" value="NZ_LANI01000009.1"/>
</dbReference>
<reference evidence="6 7" key="1">
    <citation type="submission" date="2015-03" db="EMBL/GenBank/DDBJ databases">
        <title>Genome sequence of Kiloniella sp. P1-1, isolated from the gut microflora of Pacific white shrimp, Penaeus vannamei.</title>
        <authorList>
            <person name="Shao Z."/>
            <person name="Wang L."/>
            <person name="Li X."/>
        </authorList>
    </citation>
    <scope>NUCLEOTIDE SEQUENCE [LARGE SCALE GENOMIC DNA]</scope>
    <source>
        <strain evidence="6 7">P1-1</strain>
    </source>
</reference>
<dbReference type="OrthoDB" id="9809772at2"/>
<dbReference type="PANTHER" id="PTHR47506:SF6">
    <property type="entry name" value="HTH-TYPE TRANSCRIPTIONAL REPRESSOR NEMR"/>
    <property type="match status" value="1"/>
</dbReference>
<dbReference type="AlphaFoldDB" id="A0A0M2R5D8"/>
<feature type="domain" description="HTH tetR-type" evidence="5">
    <location>
        <begin position="9"/>
        <end position="69"/>
    </location>
</feature>
<evidence type="ECO:0000313" key="6">
    <source>
        <dbReference type="EMBL" id="KKJ76896.1"/>
    </source>
</evidence>
<keyword evidence="7" id="KW-1185">Reference proteome</keyword>
<dbReference type="PATRIC" id="fig|1549748.8.peg.4232"/>
<evidence type="ECO:0000256" key="4">
    <source>
        <dbReference type="PROSITE-ProRule" id="PRU00335"/>
    </source>
</evidence>
<dbReference type="PRINTS" id="PR00455">
    <property type="entry name" value="HTHTETR"/>
</dbReference>
<dbReference type="GO" id="GO:0003677">
    <property type="term" value="F:DNA binding"/>
    <property type="evidence" value="ECO:0007669"/>
    <property type="project" value="UniProtKB-UniRule"/>
</dbReference>
<gene>
    <name evidence="6" type="ORF">WH95_10750</name>
</gene>
<dbReference type="PROSITE" id="PS50977">
    <property type="entry name" value="HTH_TETR_2"/>
    <property type="match status" value="1"/>
</dbReference>
<dbReference type="Gene3D" id="1.10.357.10">
    <property type="entry name" value="Tetracycline Repressor, domain 2"/>
    <property type="match status" value="1"/>
</dbReference>